<evidence type="ECO:0000256" key="4">
    <source>
        <dbReference type="ARBA" id="ARBA00023295"/>
    </source>
</evidence>
<organism evidence="8 9">
    <name type="scientific">Akkermansia glycaniphila</name>
    <dbReference type="NCBI Taxonomy" id="1679444"/>
    <lineage>
        <taxon>Bacteria</taxon>
        <taxon>Pseudomonadati</taxon>
        <taxon>Verrucomicrobiota</taxon>
        <taxon>Verrucomicrobiia</taxon>
        <taxon>Verrucomicrobiales</taxon>
        <taxon>Akkermansiaceae</taxon>
        <taxon>Akkermansia</taxon>
    </lineage>
</organism>
<dbReference type="InterPro" id="IPR013783">
    <property type="entry name" value="Ig-like_fold"/>
</dbReference>
<dbReference type="GO" id="GO:0016020">
    <property type="term" value="C:membrane"/>
    <property type="evidence" value="ECO:0007669"/>
    <property type="project" value="InterPro"/>
</dbReference>
<dbReference type="Pfam" id="PF16499">
    <property type="entry name" value="Melibiase_2"/>
    <property type="match status" value="2"/>
</dbReference>
<dbReference type="OrthoDB" id="9807519at2"/>
<dbReference type="InterPro" id="IPR017853">
    <property type="entry name" value="GH"/>
</dbReference>
<dbReference type="KEGG" id="agl:PYTT_2502"/>
<dbReference type="InterPro" id="IPR015919">
    <property type="entry name" value="Cadherin-like_sf"/>
</dbReference>
<dbReference type="GO" id="GO:0005509">
    <property type="term" value="F:calcium ion binding"/>
    <property type="evidence" value="ECO:0007669"/>
    <property type="project" value="InterPro"/>
</dbReference>
<evidence type="ECO:0000259" key="7">
    <source>
        <dbReference type="Pfam" id="PF17801"/>
    </source>
</evidence>
<evidence type="ECO:0000256" key="3">
    <source>
        <dbReference type="ARBA" id="ARBA00022801"/>
    </source>
</evidence>
<comment type="catalytic activity">
    <reaction evidence="5">
        <text>Hydrolysis of terminal, non-reducing alpha-D-galactose residues in alpha-D-galactosides, including galactose oligosaccharides, galactomannans and galactolipids.</text>
        <dbReference type="EC" id="3.2.1.22"/>
    </reaction>
</comment>
<dbReference type="CDD" id="cd14792">
    <property type="entry name" value="GH27"/>
    <property type="match status" value="1"/>
</dbReference>
<feature type="domain" description="Alpha galactosidase C-terminal" evidence="7">
    <location>
        <begin position="462"/>
        <end position="537"/>
    </location>
</feature>
<dbReference type="AlphaFoldDB" id="A0A1H6MGF2"/>
<evidence type="ECO:0000313" key="9">
    <source>
        <dbReference type="Proteomes" id="UP000176204"/>
    </source>
</evidence>
<dbReference type="Gene3D" id="2.60.40.10">
    <property type="entry name" value="Immunoglobulins"/>
    <property type="match status" value="1"/>
</dbReference>
<dbReference type="Gene3D" id="2.60.40.1180">
    <property type="entry name" value="Golgi alpha-mannosidase II"/>
    <property type="match status" value="1"/>
</dbReference>
<dbReference type="SUPFAM" id="SSF51445">
    <property type="entry name" value="(Trans)glycosidases"/>
    <property type="match status" value="1"/>
</dbReference>
<dbReference type="InterPro" id="IPR041233">
    <property type="entry name" value="Melibiase_C"/>
</dbReference>
<dbReference type="InterPro" id="IPR002241">
    <property type="entry name" value="Glyco_hydro_27"/>
</dbReference>
<keyword evidence="5" id="KW-1015">Disulfide bond</keyword>
<dbReference type="GO" id="GO:0005975">
    <property type="term" value="P:carbohydrate metabolic process"/>
    <property type="evidence" value="ECO:0007669"/>
    <property type="project" value="InterPro"/>
</dbReference>
<dbReference type="SUPFAM" id="SSF49313">
    <property type="entry name" value="Cadherin-like"/>
    <property type="match status" value="1"/>
</dbReference>
<feature type="chain" id="PRO_5009604594" description="Alpha-galactosidase" evidence="6">
    <location>
        <begin position="25"/>
        <end position="539"/>
    </location>
</feature>
<dbReference type="GO" id="GO:0004557">
    <property type="term" value="F:alpha-galactosidase activity"/>
    <property type="evidence" value="ECO:0007669"/>
    <property type="project" value="UniProtKB-EC"/>
</dbReference>
<keyword evidence="4 5" id="KW-0326">Glycosidase</keyword>
<dbReference type="Proteomes" id="UP000176204">
    <property type="component" value="Chromosome I"/>
</dbReference>
<evidence type="ECO:0000256" key="1">
    <source>
        <dbReference type="ARBA" id="ARBA00009743"/>
    </source>
</evidence>
<keyword evidence="3 5" id="KW-0378">Hydrolase</keyword>
<dbReference type="Pfam" id="PF05345">
    <property type="entry name" value="He_PIG"/>
    <property type="match status" value="1"/>
</dbReference>
<dbReference type="STRING" id="1679444.PYTT_2502"/>
<protein>
    <recommendedName>
        <fullName evidence="5">Alpha-galactosidase</fullName>
        <ecNumber evidence="5">3.2.1.22</ecNumber>
    </recommendedName>
    <alternativeName>
        <fullName evidence="5">Melibiase</fullName>
    </alternativeName>
</protein>
<reference evidence="9" key="1">
    <citation type="submission" date="2016-09" db="EMBL/GenBank/DDBJ databases">
        <authorList>
            <person name="Koehorst J."/>
        </authorList>
    </citation>
    <scope>NUCLEOTIDE SEQUENCE [LARGE SCALE GENOMIC DNA]</scope>
</reference>
<sequence length="539" mass="58726">MERMMRSSIHTAAVLSLLAASTFALPGADLPQPYPAPERGARLTPPIAKSPSINGARIVGATPGKPFLFRIPVSGERPLKIEAKGLPKGLALDSSTGIISGKLENAGSFDVEVSAANKHGKDSRTLVIEGKGRLSLTPPMGWNSWYSYSEAVSQEGMLKIARLMDSSGMADHGWTYINIDDCWQGARTGPNRTLQANDRFPDMKAMCDEIHGLGLKAGIYSTPWMGTYAGFIGGSSPNEEGDYSAFALPADKRKQEHQLFGSWPGSAKVGAQKTGGIWMFDRDAKQWGEWGFDYAKIDWLPNDVPQTERIRKDLDASSRDIVLSLSNAAPMQNMPGLSPLAQCIRTTGDIHDAWGSISGIGFSQEPWQKFVSPGHWCDPDMLQVGMIGTPNQANTTFRPTRLTPDEQYTQVSLWCLLSAPLLISSDLSQIDDFTQGLLMNDDLIAVNQDKMGAPARRAVNRDGIQVWSKPLSDGSLAVGFFNTNGDVREAAATMEELGLNPSLRYKVRDLWKRADVGEVSGRVRVMVNPHGATVFKLMP</sequence>
<dbReference type="InterPro" id="IPR013780">
    <property type="entry name" value="Glyco_hydro_b"/>
</dbReference>
<proteinExistence type="inferred from homology"/>
<dbReference type="SUPFAM" id="SSF51011">
    <property type="entry name" value="Glycosyl hydrolase domain"/>
    <property type="match status" value="1"/>
</dbReference>
<keyword evidence="2 6" id="KW-0732">Signal</keyword>
<dbReference type="PANTHER" id="PTHR11452">
    <property type="entry name" value="ALPHA-GALACTOSIDASE/ALPHA-N-ACETYLGALACTOSAMINIDASE"/>
    <property type="match status" value="1"/>
</dbReference>
<evidence type="ECO:0000256" key="2">
    <source>
        <dbReference type="ARBA" id="ARBA00022729"/>
    </source>
</evidence>
<evidence type="ECO:0000256" key="5">
    <source>
        <dbReference type="RuleBase" id="RU361168"/>
    </source>
</evidence>
<dbReference type="EC" id="3.2.1.22" evidence="5"/>
<keyword evidence="9" id="KW-1185">Reference proteome</keyword>
<dbReference type="Gene3D" id="3.20.20.70">
    <property type="entry name" value="Aldolase class I"/>
    <property type="match status" value="1"/>
</dbReference>
<dbReference type="PRINTS" id="PR00740">
    <property type="entry name" value="GLHYDRLASE27"/>
</dbReference>
<comment type="similarity">
    <text evidence="1 5">Belongs to the glycosyl hydrolase 27 family.</text>
</comment>
<gene>
    <name evidence="8" type="ORF">PYTT_2502</name>
</gene>
<dbReference type="EMBL" id="LT629973">
    <property type="protein sequence ID" value="SEI00660.1"/>
    <property type="molecule type" value="Genomic_DNA"/>
</dbReference>
<accession>A0A1H6MGF2</accession>
<dbReference type="Pfam" id="PF17801">
    <property type="entry name" value="Melibiase_C"/>
    <property type="match status" value="1"/>
</dbReference>
<dbReference type="InterPro" id="IPR013785">
    <property type="entry name" value="Aldolase_TIM"/>
</dbReference>
<feature type="signal peptide" evidence="6">
    <location>
        <begin position="1"/>
        <end position="24"/>
    </location>
</feature>
<evidence type="ECO:0000256" key="6">
    <source>
        <dbReference type="SAM" id="SignalP"/>
    </source>
</evidence>
<dbReference type="PANTHER" id="PTHR11452:SF75">
    <property type="entry name" value="ALPHA-GALACTOSIDASE MEL1"/>
    <property type="match status" value="1"/>
</dbReference>
<name>A0A1H6MGF2_9BACT</name>
<evidence type="ECO:0000313" key="8">
    <source>
        <dbReference type="EMBL" id="SEI00660.1"/>
    </source>
</evidence>